<comment type="activity regulation">
    <text evidence="12">Activated by a monovalent cation that binds near, but not in, the active site. The most likely occupant of the site in vivo is potassium. Ion binding induces a conformational change that may alter substrate affinity.</text>
</comment>
<dbReference type="InterPro" id="IPR011611">
    <property type="entry name" value="PfkB_dom"/>
</dbReference>
<dbReference type="PRINTS" id="PR00990">
    <property type="entry name" value="RIBOKINASE"/>
</dbReference>
<evidence type="ECO:0000256" key="8">
    <source>
        <dbReference type="ARBA" id="ARBA00022840"/>
    </source>
</evidence>
<feature type="binding site" evidence="12">
    <location>
        <position position="239"/>
    </location>
    <ligand>
        <name>K(+)</name>
        <dbReference type="ChEBI" id="CHEBI:29103"/>
    </ligand>
</feature>
<comment type="pathway">
    <text evidence="12">Carbohydrate metabolism; D-ribose degradation; D-ribose 5-phosphate from beta-D-ribopyranose: step 2/2.</text>
</comment>
<evidence type="ECO:0000256" key="11">
    <source>
        <dbReference type="ARBA" id="ARBA00023277"/>
    </source>
</evidence>
<keyword evidence="10 12" id="KW-0630">Potassium</keyword>
<keyword evidence="8 12" id="KW-0067">ATP-binding</keyword>
<evidence type="ECO:0000256" key="7">
    <source>
        <dbReference type="ARBA" id="ARBA00022777"/>
    </source>
</evidence>
<comment type="caution">
    <text evidence="12">Lacks conserved residue(s) required for the propagation of feature annotation.</text>
</comment>
<dbReference type="UniPathway" id="UPA00916">
    <property type="reaction ID" value="UER00889"/>
</dbReference>
<comment type="catalytic activity">
    <reaction evidence="12">
        <text>D-ribose + ATP = D-ribose 5-phosphate + ADP + H(+)</text>
        <dbReference type="Rhea" id="RHEA:13697"/>
        <dbReference type="ChEBI" id="CHEBI:15378"/>
        <dbReference type="ChEBI" id="CHEBI:30616"/>
        <dbReference type="ChEBI" id="CHEBI:47013"/>
        <dbReference type="ChEBI" id="CHEBI:78346"/>
        <dbReference type="ChEBI" id="CHEBI:456216"/>
        <dbReference type="EC" id="2.7.1.15"/>
    </reaction>
</comment>
<feature type="binding site" evidence="12">
    <location>
        <position position="179"/>
    </location>
    <ligand>
        <name>ATP</name>
        <dbReference type="ChEBI" id="CHEBI:30616"/>
    </ligand>
</feature>
<dbReference type="Gene3D" id="3.40.1190.20">
    <property type="match status" value="1"/>
</dbReference>
<comment type="subcellular location">
    <subcellularLocation>
        <location evidence="12">Cytoplasm</location>
    </subcellularLocation>
</comment>
<dbReference type="Proteomes" id="UP000679848">
    <property type="component" value="Chromosome"/>
</dbReference>
<evidence type="ECO:0000313" key="15">
    <source>
        <dbReference type="Proteomes" id="UP000679848"/>
    </source>
</evidence>
<accession>A0A810Q6Q1</accession>
<proteinExistence type="inferred from homology"/>
<feature type="binding site" evidence="12">
    <location>
        <position position="245"/>
    </location>
    <ligand>
        <name>substrate</name>
    </ligand>
</feature>
<dbReference type="GO" id="GO:0005737">
    <property type="term" value="C:cytoplasm"/>
    <property type="evidence" value="ECO:0007669"/>
    <property type="project" value="UniProtKB-SubCell"/>
</dbReference>
<sequence>MRICNLGSLNIDRVYGVEHFVSAQETVLATKYERFLGGKGLNQSIALARSGGTVFHAGAIGPDGMSLRQLLEENGVDTRYLKDTHAASGHAIIQVNASGQNCIIVSRGANAEILPEDIDRILSDFGQADLLLLQNEISNVDYAIQAAKARGMSVAFNAAPVTPELHTYPIDLVDYLIVNEVEGLSLLGTEACGEESLLHSLCRKYPSVTVILTVGEKGSYWGQGDEMLHQEIYPVSVVDTTAAGDTFCGYFITSIAKGKCPKEALRIASLASSLAIGQKGAACSIPTMQEVTAFGQSKGIPSEWLIG</sequence>
<gene>
    <name evidence="14" type="primary">rbsK_1</name>
    <name evidence="12" type="synonym">rbsK</name>
    <name evidence="14" type="ORF">MM59RIKEN_12880</name>
</gene>
<dbReference type="AlphaFoldDB" id="A0A810Q6Q1"/>
<dbReference type="InterPro" id="IPR029056">
    <property type="entry name" value="Ribokinase-like"/>
</dbReference>
<dbReference type="RefSeq" id="WP_213542943.1">
    <property type="nucleotide sequence ID" value="NZ_AP023420.1"/>
</dbReference>
<evidence type="ECO:0000313" key="14">
    <source>
        <dbReference type="EMBL" id="BCK83969.1"/>
    </source>
</evidence>
<feature type="binding site" evidence="12">
    <location>
        <position position="241"/>
    </location>
    <ligand>
        <name>K(+)</name>
        <dbReference type="ChEBI" id="CHEBI:29103"/>
    </ligand>
</feature>
<evidence type="ECO:0000256" key="9">
    <source>
        <dbReference type="ARBA" id="ARBA00022842"/>
    </source>
</evidence>
<organism evidence="14 15">
    <name type="scientific">Pusillibacter faecalis</name>
    <dbReference type="NCBI Taxonomy" id="2714358"/>
    <lineage>
        <taxon>Bacteria</taxon>
        <taxon>Bacillati</taxon>
        <taxon>Bacillota</taxon>
        <taxon>Clostridia</taxon>
        <taxon>Eubacteriales</taxon>
        <taxon>Oscillospiraceae</taxon>
        <taxon>Pusillibacter</taxon>
    </lineage>
</organism>
<feature type="binding site" evidence="12">
    <location>
        <position position="284"/>
    </location>
    <ligand>
        <name>K(+)</name>
        <dbReference type="ChEBI" id="CHEBI:29103"/>
    </ligand>
</feature>
<reference evidence="14" key="1">
    <citation type="submission" date="2020-09" db="EMBL/GenBank/DDBJ databases">
        <title>New species isolated from human feces.</title>
        <authorList>
            <person name="Kitahara M."/>
            <person name="Shigeno Y."/>
            <person name="Shime M."/>
            <person name="Matsumoto Y."/>
            <person name="Nakamura S."/>
            <person name="Motooka D."/>
            <person name="Fukuoka S."/>
            <person name="Nishikawa H."/>
            <person name="Benno Y."/>
        </authorList>
    </citation>
    <scope>NUCLEOTIDE SEQUENCE</scope>
    <source>
        <strain evidence="14">MM59</strain>
    </source>
</reference>
<keyword evidence="12" id="KW-0963">Cytoplasm</keyword>
<dbReference type="CDD" id="cd01174">
    <property type="entry name" value="ribokinase"/>
    <property type="match status" value="1"/>
</dbReference>
<dbReference type="KEGG" id="pfaa:MM59RIKEN_12880"/>
<dbReference type="EC" id="2.7.1.15" evidence="2 12"/>
<comment type="similarity">
    <text evidence="12">Belongs to the carbohydrate kinase PfkB family. Ribokinase subfamily.</text>
</comment>
<feature type="binding site" evidence="12">
    <location>
        <begin position="213"/>
        <end position="218"/>
    </location>
    <ligand>
        <name>ATP</name>
        <dbReference type="ChEBI" id="CHEBI:30616"/>
    </ligand>
</feature>
<comment type="subunit">
    <text evidence="12">Homodimer.</text>
</comment>
<dbReference type="GO" id="GO:0046872">
    <property type="term" value="F:metal ion binding"/>
    <property type="evidence" value="ECO:0007669"/>
    <property type="project" value="UniProtKB-KW"/>
</dbReference>
<feature type="binding site" evidence="12">
    <location>
        <begin position="244"/>
        <end position="245"/>
    </location>
    <ligand>
        <name>ATP</name>
        <dbReference type="ChEBI" id="CHEBI:30616"/>
    </ligand>
</feature>
<keyword evidence="5 12" id="KW-0479">Metal-binding</keyword>
<feature type="domain" description="Carbohydrate kinase PfkB" evidence="13">
    <location>
        <begin position="3"/>
        <end position="287"/>
    </location>
</feature>
<protein>
    <recommendedName>
        <fullName evidence="3 12">Ribokinase</fullName>
        <shortName evidence="12">RK</shortName>
        <ecNumber evidence="2 12">2.7.1.15</ecNumber>
    </recommendedName>
</protein>
<dbReference type="GO" id="GO:0004747">
    <property type="term" value="F:ribokinase activity"/>
    <property type="evidence" value="ECO:0007669"/>
    <property type="project" value="UniProtKB-UniRule"/>
</dbReference>
<dbReference type="GO" id="GO:0019303">
    <property type="term" value="P:D-ribose catabolic process"/>
    <property type="evidence" value="ECO:0007669"/>
    <property type="project" value="UniProtKB-UniRule"/>
</dbReference>
<keyword evidence="9 12" id="KW-0460">Magnesium</keyword>
<dbReference type="InterPro" id="IPR002173">
    <property type="entry name" value="Carboh/pur_kinase_PfkB_CS"/>
</dbReference>
<dbReference type="PANTHER" id="PTHR10584">
    <property type="entry name" value="SUGAR KINASE"/>
    <property type="match status" value="1"/>
</dbReference>
<comment type="cofactor">
    <cofactor evidence="12">
        <name>Mg(2+)</name>
        <dbReference type="ChEBI" id="CHEBI:18420"/>
    </cofactor>
    <text evidence="12">Requires a divalent cation, most likely magnesium in vivo, as an electrophilic catalyst to aid phosphoryl group transfer. It is the chelate of the metal and the nucleotide that is the actual substrate.</text>
</comment>
<keyword evidence="11 12" id="KW-0119">Carbohydrate metabolism</keyword>
<keyword evidence="4 12" id="KW-0808">Transferase</keyword>
<feature type="binding site" evidence="12">
    <location>
        <begin position="10"/>
        <end position="12"/>
    </location>
    <ligand>
        <name>substrate</name>
    </ligand>
</feature>
<evidence type="ECO:0000256" key="10">
    <source>
        <dbReference type="ARBA" id="ARBA00022958"/>
    </source>
</evidence>
<name>A0A810Q6Q1_9FIRM</name>
<dbReference type="InterPro" id="IPR002139">
    <property type="entry name" value="Ribo/fructo_kinase"/>
</dbReference>
<keyword evidence="6 12" id="KW-0547">Nucleotide-binding</keyword>
<evidence type="ECO:0000256" key="6">
    <source>
        <dbReference type="ARBA" id="ARBA00022741"/>
    </source>
</evidence>
<dbReference type="GO" id="GO:0005524">
    <property type="term" value="F:ATP binding"/>
    <property type="evidence" value="ECO:0007669"/>
    <property type="project" value="UniProtKB-UniRule"/>
</dbReference>
<evidence type="ECO:0000256" key="12">
    <source>
        <dbReference type="HAMAP-Rule" id="MF_01987"/>
    </source>
</evidence>
<dbReference type="HAMAP" id="MF_01987">
    <property type="entry name" value="Ribokinase"/>
    <property type="match status" value="1"/>
</dbReference>
<dbReference type="PANTHER" id="PTHR10584:SF166">
    <property type="entry name" value="RIBOKINASE"/>
    <property type="match status" value="1"/>
</dbReference>
<dbReference type="PROSITE" id="PS00583">
    <property type="entry name" value="PFKB_KINASES_1"/>
    <property type="match status" value="1"/>
</dbReference>
<evidence type="ECO:0000256" key="3">
    <source>
        <dbReference type="ARBA" id="ARBA00016943"/>
    </source>
</evidence>
<evidence type="ECO:0000256" key="5">
    <source>
        <dbReference type="ARBA" id="ARBA00022723"/>
    </source>
</evidence>
<evidence type="ECO:0000256" key="1">
    <source>
        <dbReference type="ARBA" id="ARBA00005380"/>
    </source>
</evidence>
<keyword evidence="15" id="KW-1185">Reference proteome</keyword>
<feature type="binding site" evidence="12">
    <location>
        <position position="278"/>
    </location>
    <ligand>
        <name>K(+)</name>
        <dbReference type="ChEBI" id="CHEBI:29103"/>
    </ligand>
</feature>
<feature type="binding site" evidence="12">
    <location>
        <position position="280"/>
    </location>
    <ligand>
        <name>K(+)</name>
        <dbReference type="ChEBI" id="CHEBI:29103"/>
    </ligand>
</feature>
<dbReference type="Pfam" id="PF00294">
    <property type="entry name" value="PfkB"/>
    <property type="match status" value="1"/>
</dbReference>
<comment type="similarity">
    <text evidence="1">Belongs to the carbohydrate kinase pfkB family.</text>
</comment>
<keyword evidence="7 12" id="KW-0418">Kinase</keyword>
<feature type="binding site" evidence="12">
    <location>
        <position position="275"/>
    </location>
    <ligand>
        <name>K(+)</name>
        <dbReference type="ChEBI" id="CHEBI:29103"/>
    </ligand>
</feature>
<comment type="function">
    <text evidence="12">Catalyzes the phosphorylation of ribose at O-5 in a reaction requiring ATP and magnesium. The resulting D-ribose-5-phosphate can then be used either for sythesis of nucleotides, histidine, and tryptophan, or as a component of the pentose phosphate pathway.</text>
</comment>
<dbReference type="EMBL" id="AP023420">
    <property type="protein sequence ID" value="BCK83969.1"/>
    <property type="molecule type" value="Genomic_DNA"/>
</dbReference>
<dbReference type="SUPFAM" id="SSF53613">
    <property type="entry name" value="Ribokinase-like"/>
    <property type="match status" value="1"/>
</dbReference>
<feature type="binding site" evidence="12">
    <location>
        <position position="136"/>
    </location>
    <ligand>
        <name>substrate</name>
    </ligand>
</feature>
<evidence type="ECO:0000256" key="4">
    <source>
        <dbReference type="ARBA" id="ARBA00022679"/>
    </source>
</evidence>
<evidence type="ECO:0000259" key="13">
    <source>
        <dbReference type="Pfam" id="PF00294"/>
    </source>
</evidence>
<evidence type="ECO:0000256" key="2">
    <source>
        <dbReference type="ARBA" id="ARBA00012035"/>
    </source>
</evidence>
<feature type="active site" description="Proton acceptor" evidence="12">
    <location>
        <position position="245"/>
    </location>
</feature>
<dbReference type="InterPro" id="IPR011877">
    <property type="entry name" value="Ribokinase"/>
</dbReference>
<feature type="binding site" evidence="12">
    <location>
        <begin position="38"/>
        <end position="42"/>
    </location>
    <ligand>
        <name>substrate</name>
    </ligand>
</feature>